<keyword evidence="2" id="KW-1185">Reference proteome</keyword>
<organism evidence="1 2">
    <name type="scientific">Rhizobium subbaraonis</name>
    <dbReference type="NCBI Taxonomy" id="908946"/>
    <lineage>
        <taxon>Bacteria</taxon>
        <taxon>Pseudomonadati</taxon>
        <taxon>Pseudomonadota</taxon>
        <taxon>Alphaproteobacteria</taxon>
        <taxon>Hyphomicrobiales</taxon>
        <taxon>Rhizobiaceae</taxon>
        <taxon>Rhizobium/Agrobacterium group</taxon>
        <taxon>Rhizobium</taxon>
    </lineage>
</organism>
<evidence type="ECO:0000313" key="1">
    <source>
        <dbReference type="EMBL" id="SOC37065.1"/>
    </source>
</evidence>
<dbReference type="AlphaFoldDB" id="A0A285U557"/>
<protein>
    <submittedName>
        <fullName evidence="1">Uncharacterized protein</fullName>
    </submittedName>
</protein>
<dbReference type="EMBL" id="OBQD01000003">
    <property type="protein sequence ID" value="SOC37065.1"/>
    <property type="molecule type" value="Genomic_DNA"/>
</dbReference>
<gene>
    <name evidence="1" type="ORF">SAMN05892877_103409</name>
</gene>
<dbReference type="RefSeq" id="WP_097137453.1">
    <property type="nucleotide sequence ID" value="NZ_OBQD01000003.1"/>
</dbReference>
<reference evidence="1 2" key="1">
    <citation type="submission" date="2017-08" db="EMBL/GenBank/DDBJ databases">
        <authorList>
            <person name="de Groot N.N."/>
        </authorList>
    </citation>
    <scope>NUCLEOTIDE SEQUENCE [LARGE SCALE GENOMIC DNA]</scope>
    <source>
        <strain evidence="1 2">JC85</strain>
    </source>
</reference>
<evidence type="ECO:0000313" key="2">
    <source>
        <dbReference type="Proteomes" id="UP000219167"/>
    </source>
</evidence>
<dbReference type="OrthoDB" id="7651856at2"/>
<name>A0A285U557_9HYPH</name>
<proteinExistence type="predicted"/>
<sequence>MSNHEYRIEVWDRDGGALLETCCRAKTDRLIRAAWPAAIEDYPGRFLICYNGAHVTDRAEVPLAPRSDTEPAPVGRISLFDLPEWYQLFAYCADCGRMEEVDRRSPKLEEMRLRPLADLAIRLKCGSCGSHGRSKFMVRKIPR</sequence>
<dbReference type="Proteomes" id="UP000219167">
    <property type="component" value="Unassembled WGS sequence"/>
</dbReference>
<accession>A0A285U557</accession>